<feature type="domain" description="Mur ligase central" evidence="23">
    <location>
        <begin position="106"/>
        <end position="304"/>
    </location>
</feature>
<evidence type="ECO:0000256" key="16">
    <source>
        <dbReference type="ARBA" id="ARBA00075482"/>
    </source>
</evidence>
<dbReference type="SUPFAM" id="SSF53623">
    <property type="entry name" value="MurD-like peptide ligases, catalytic domain"/>
    <property type="match status" value="1"/>
</dbReference>
<dbReference type="NCBIfam" id="NF001126">
    <property type="entry name" value="PRK00139.1-4"/>
    <property type="match status" value="1"/>
</dbReference>
<evidence type="ECO:0000256" key="19">
    <source>
        <dbReference type="HAMAP-Rule" id="MF_00208"/>
    </source>
</evidence>
<feature type="domain" description="Mur ligase N-terminal catalytic" evidence="21">
    <location>
        <begin position="22"/>
        <end position="71"/>
    </location>
</feature>
<dbReference type="GO" id="GO:0008360">
    <property type="term" value="P:regulation of cell shape"/>
    <property type="evidence" value="ECO:0007669"/>
    <property type="project" value="UniProtKB-KW"/>
</dbReference>
<comment type="similarity">
    <text evidence="2 19">Belongs to the MurCDEF family. MurE subfamily.</text>
</comment>
<evidence type="ECO:0000256" key="4">
    <source>
        <dbReference type="ARBA" id="ARBA00022598"/>
    </source>
</evidence>
<dbReference type="STRING" id="1123282.SAMN02745823_01483"/>
<keyword evidence="19" id="KW-0460">Magnesium</keyword>
<evidence type="ECO:0000256" key="9">
    <source>
        <dbReference type="ARBA" id="ARBA00022984"/>
    </source>
</evidence>
<feature type="binding site" evidence="19">
    <location>
        <position position="178"/>
    </location>
    <ligand>
        <name>UDP-N-acetyl-alpha-D-muramoyl-L-alanyl-D-glutamate</name>
        <dbReference type="ChEBI" id="CHEBI:83900"/>
    </ligand>
</feature>
<sequence>MKLAELLKGIPVLEFHADEALEITGVSYDSRAAAPGNLFVAVRGYESDGHEYIGAAVKNGAACVLCEEKPEEDIPYILTDNTRRGLAVVSAVWFNNPASRLILVGVTGTNGKTTTTHLIKTLIEKCSGAKVGLIGTNYNMIGDRTVETERTTPESYELQKLFRDMADEGCTYAVMEVSSHALFLDRVYGLTYEVGVFTNLTHEHLDFHKTMDEYAKAKSLLFRQSNHAVVNLDDSYAGVMIGGATCPVFTFSTENDTADLVAKRIKVYPDKVDFCALTMEKLQKIELNIPAIFSVYNALAAVAAGLQLGFELEALAEAMKDCTGVKGRIEVVPTGRDFTVIIDYAHKPYALENIISTFKEFAPGRVVTLFGCGGDRDATKRPLMGEIAARLSDYVIVTSDNPRTEDPKKIIDDILVGMKGTKTPYIVIENRREAIGWALKNAQSGDILILAGKGHETYQIIGKEKFHFDEREVVREFLSAIS</sequence>
<dbReference type="Pfam" id="PF01225">
    <property type="entry name" value="Mur_ligase"/>
    <property type="match status" value="1"/>
</dbReference>
<comment type="function">
    <text evidence="13 19">Catalyzes the addition of meso-diaminopimelic acid to the nucleotide precursor UDP-N-acetylmuramoyl-L-alanyl-D-glutamate (UMAG) in the biosynthesis of bacterial cell-wall peptidoglycan.</text>
</comment>
<keyword evidence="3 19" id="KW-0963">Cytoplasm</keyword>
<gene>
    <name evidence="19" type="primary">murE</name>
    <name evidence="24" type="ORF">SAMN02745823_01483</name>
</gene>
<evidence type="ECO:0000313" key="24">
    <source>
        <dbReference type="EMBL" id="SHH92869.1"/>
    </source>
</evidence>
<dbReference type="Pfam" id="PF08245">
    <property type="entry name" value="Mur_ligase_M"/>
    <property type="match status" value="1"/>
</dbReference>
<evidence type="ECO:0000259" key="22">
    <source>
        <dbReference type="Pfam" id="PF02875"/>
    </source>
</evidence>
<name>A0A1M5WZ21_9FIRM</name>
<dbReference type="OrthoDB" id="9800958at2"/>
<reference evidence="24 25" key="1">
    <citation type="submission" date="2016-11" db="EMBL/GenBank/DDBJ databases">
        <authorList>
            <person name="Jaros S."/>
            <person name="Januszkiewicz K."/>
            <person name="Wedrychowicz H."/>
        </authorList>
    </citation>
    <scope>NUCLEOTIDE SEQUENCE [LARGE SCALE GENOMIC DNA]</scope>
    <source>
        <strain evidence="24 25">DSM 10068</strain>
    </source>
</reference>
<keyword evidence="6 19" id="KW-0547">Nucleotide-binding</keyword>
<dbReference type="PANTHER" id="PTHR23135:SF4">
    <property type="entry name" value="UDP-N-ACETYLMURAMOYL-L-ALANYL-D-GLUTAMATE--2,6-DIAMINOPIMELATE LIGASE MURE HOMOLOG, CHLOROPLASTIC"/>
    <property type="match status" value="1"/>
</dbReference>
<feature type="binding site" evidence="19">
    <location>
        <position position="456"/>
    </location>
    <ligand>
        <name>meso-2,6-diaminopimelate</name>
        <dbReference type="ChEBI" id="CHEBI:57791"/>
    </ligand>
</feature>
<evidence type="ECO:0000256" key="10">
    <source>
        <dbReference type="ARBA" id="ARBA00023306"/>
    </source>
</evidence>
<dbReference type="FunFam" id="3.90.190.20:FF:000006">
    <property type="entry name" value="UDP-N-acetylmuramoyl-L-alanyl-D-glutamate--2,6-diaminopimelate ligase"/>
    <property type="match status" value="1"/>
</dbReference>
<keyword evidence="8 19" id="KW-0133">Cell shape</keyword>
<feature type="short sequence motif" description="Meso-diaminopimelate recognition motif" evidence="19">
    <location>
        <begin position="400"/>
        <end position="403"/>
    </location>
</feature>
<dbReference type="GO" id="GO:0005737">
    <property type="term" value="C:cytoplasm"/>
    <property type="evidence" value="ECO:0007669"/>
    <property type="project" value="UniProtKB-SubCell"/>
</dbReference>
<dbReference type="EMBL" id="FQXV01000004">
    <property type="protein sequence ID" value="SHH92869.1"/>
    <property type="molecule type" value="Genomic_DNA"/>
</dbReference>
<feature type="binding site" evidence="19">
    <location>
        <begin position="151"/>
        <end position="152"/>
    </location>
    <ligand>
        <name>UDP-N-acetyl-alpha-D-muramoyl-L-alanyl-D-glutamate</name>
        <dbReference type="ChEBI" id="CHEBI:83900"/>
    </ligand>
</feature>
<organism evidence="24 25">
    <name type="scientific">Sporobacter termitidis DSM 10068</name>
    <dbReference type="NCBI Taxonomy" id="1123282"/>
    <lineage>
        <taxon>Bacteria</taxon>
        <taxon>Bacillati</taxon>
        <taxon>Bacillota</taxon>
        <taxon>Clostridia</taxon>
        <taxon>Eubacteriales</taxon>
        <taxon>Oscillospiraceae</taxon>
        <taxon>Sporobacter</taxon>
    </lineage>
</organism>
<evidence type="ECO:0000256" key="5">
    <source>
        <dbReference type="ARBA" id="ARBA00022618"/>
    </source>
</evidence>
<dbReference type="PROSITE" id="PS01011">
    <property type="entry name" value="FOLYLPOLYGLU_SYNT_1"/>
    <property type="match status" value="1"/>
</dbReference>
<evidence type="ECO:0000256" key="17">
    <source>
        <dbReference type="ARBA" id="ARBA00076158"/>
    </source>
</evidence>
<accession>A0A1M5WZ21</accession>
<dbReference type="GO" id="GO:0005524">
    <property type="term" value="F:ATP binding"/>
    <property type="evidence" value="ECO:0007669"/>
    <property type="project" value="UniProtKB-UniRule"/>
</dbReference>
<dbReference type="InterPro" id="IPR004101">
    <property type="entry name" value="Mur_ligase_C"/>
</dbReference>
<feature type="binding site" evidence="19">
    <location>
        <begin position="400"/>
        <end position="403"/>
    </location>
    <ligand>
        <name>meso-2,6-diaminopimelate</name>
        <dbReference type="ChEBI" id="CHEBI:57791"/>
    </ligand>
</feature>
<dbReference type="InterPro" id="IPR035911">
    <property type="entry name" value="MurE/MurF_N"/>
</dbReference>
<keyword evidence="10 19" id="KW-0131">Cell cycle</keyword>
<keyword evidence="25" id="KW-1185">Reference proteome</keyword>
<evidence type="ECO:0000256" key="7">
    <source>
        <dbReference type="ARBA" id="ARBA00022840"/>
    </source>
</evidence>
<feature type="binding site" evidence="19">
    <location>
        <position position="452"/>
    </location>
    <ligand>
        <name>meso-2,6-diaminopimelate</name>
        <dbReference type="ChEBI" id="CHEBI:57791"/>
    </ligand>
</feature>
<evidence type="ECO:0000256" key="6">
    <source>
        <dbReference type="ARBA" id="ARBA00022741"/>
    </source>
</evidence>
<dbReference type="InterPro" id="IPR000713">
    <property type="entry name" value="Mur_ligase_N"/>
</dbReference>
<keyword evidence="5 19" id="KW-0132">Cell division</keyword>
<dbReference type="GO" id="GO:0071555">
    <property type="term" value="P:cell wall organization"/>
    <property type="evidence" value="ECO:0007669"/>
    <property type="project" value="UniProtKB-KW"/>
</dbReference>
<dbReference type="EC" id="6.3.2.13" evidence="14 19"/>
<feature type="binding site" evidence="19">
    <location>
        <begin position="108"/>
        <end position="114"/>
    </location>
    <ligand>
        <name>ATP</name>
        <dbReference type="ChEBI" id="CHEBI:30616"/>
    </ligand>
</feature>
<dbReference type="Gene3D" id="3.90.190.20">
    <property type="entry name" value="Mur ligase, C-terminal domain"/>
    <property type="match status" value="1"/>
</dbReference>
<evidence type="ECO:0000256" key="8">
    <source>
        <dbReference type="ARBA" id="ARBA00022960"/>
    </source>
</evidence>
<evidence type="ECO:0000256" key="15">
    <source>
        <dbReference type="ARBA" id="ARBA00072883"/>
    </source>
</evidence>
<evidence type="ECO:0000313" key="25">
    <source>
        <dbReference type="Proteomes" id="UP000183995"/>
    </source>
</evidence>
<dbReference type="SUPFAM" id="SSF53244">
    <property type="entry name" value="MurD-like peptide ligases, peptide-binding domain"/>
    <property type="match status" value="1"/>
</dbReference>
<comment type="caution">
    <text evidence="19">Lacks conserved residue(s) required for the propagation of feature annotation.</text>
</comment>
<dbReference type="InterPro" id="IPR036615">
    <property type="entry name" value="Mur_ligase_C_dom_sf"/>
</dbReference>
<dbReference type="PANTHER" id="PTHR23135">
    <property type="entry name" value="MUR LIGASE FAMILY MEMBER"/>
    <property type="match status" value="1"/>
</dbReference>
<protein>
    <recommendedName>
        <fullName evidence="15 19">UDP-N-acetylmuramoyl-L-alanyl-D-glutamate--2,6-diaminopimelate ligase</fullName>
        <ecNumber evidence="14 19">6.3.2.13</ecNumber>
    </recommendedName>
    <alternativeName>
        <fullName evidence="16 19">Meso-A2pm-adding enzyme</fullName>
    </alternativeName>
    <alternativeName>
        <fullName evidence="17 19">Meso-diaminopimelate-adding enzyme</fullName>
    </alternativeName>
    <alternativeName>
        <fullName evidence="18 19">UDP-MurNAc-L-Ala-D-Glu:meso-diaminopimelate ligase</fullName>
    </alternativeName>
    <alternativeName>
        <fullName evidence="19">UDP-MurNAc-tripeptide synthetase</fullName>
    </alternativeName>
    <alternativeName>
        <fullName evidence="19">UDP-N-acetylmuramyl-tripeptide synthetase</fullName>
    </alternativeName>
</protein>
<keyword evidence="7 19" id="KW-0067">ATP-binding</keyword>
<evidence type="ECO:0000256" key="12">
    <source>
        <dbReference type="ARBA" id="ARBA00050251"/>
    </source>
</evidence>
<feature type="modified residue" description="N6-carboxylysine" evidence="19">
    <location>
        <position position="218"/>
    </location>
</feature>
<evidence type="ECO:0000256" key="14">
    <source>
        <dbReference type="ARBA" id="ARBA00066633"/>
    </source>
</evidence>
<dbReference type="GO" id="GO:0008765">
    <property type="term" value="F:UDP-N-acetylmuramoylalanyl-D-glutamate-2,6-diaminopimelate ligase activity"/>
    <property type="evidence" value="ECO:0007669"/>
    <property type="project" value="UniProtKB-UniRule"/>
</dbReference>
<comment type="catalytic activity">
    <reaction evidence="12 19">
        <text>UDP-N-acetyl-alpha-D-muramoyl-L-alanyl-D-glutamate + meso-2,6-diaminopimelate + ATP = UDP-N-acetyl-alpha-D-muramoyl-L-alanyl-gamma-D-glutamyl-meso-2,6-diaminopimelate + ADP + phosphate + H(+)</text>
        <dbReference type="Rhea" id="RHEA:23676"/>
        <dbReference type="ChEBI" id="CHEBI:15378"/>
        <dbReference type="ChEBI" id="CHEBI:30616"/>
        <dbReference type="ChEBI" id="CHEBI:43474"/>
        <dbReference type="ChEBI" id="CHEBI:57791"/>
        <dbReference type="ChEBI" id="CHEBI:83900"/>
        <dbReference type="ChEBI" id="CHEBI:83905"/>
        <dbReference type="ChEBI" id="CHEBI:456216"/>
        <dbReference type="EC" id="6.3.2.13"/>
    </reaction>
</comment>
<dbReference type="AlphaFoldDB" id="A0A1M5WZ21"/>
<evidence type="ECO:0000259" key="23">
    <source>
        <dbReference type="Pfam" id="PF08245"/>
    </source>
</evidence>
<evidence type="ECO:0000256" key="2">
    <source>
        <dbReference type="ARBA" id="ARBA00005898"/>
    </source>
</evidence>
<comment type="subcellular location">
    <subcellularLocation>
        <location evidence="19 20">Cytoplasm</location>
    </subcellularLocation>
</comment>
<feature type="binding site" evidence="19">
    <location>
        <position position="30"/>
    </location>
    <ligand>
        <name>UDP-N-acetyl-alpha-D-muramoyl-L-alanyl-D-glutamate</name>
        <dbReference type="ChEBI" id="CHEBI:83900"/>
    </ligand>
</feature>
<dbReference type="GO" id="GO:0004326">
    <property type="term" value="F:tetrahydrofolylpolyglutamate synthase activity"/>
    <property type="evidence" value="ECO:0007669"/>
    <property type="project" value="InterPro"/>
</dbReference>
<dbReference type="Pfam" id="PF02875">
    <property type="entry name" value="Mur_ligase_C"/>
    <property type="match status" value="1"/>
</dbReference>
<dbReference type="UniPathway" id="UPA00219"/>
<dbReference type="Proteomes" id="UP000183995">
    <property type="component" value="Unassembled WGS sequence"/>
</dbReference>
<keyword evidence="9 19" id="KW-0573">Peptidoglycan synthesis</keyword>
<dbReference type="GO" id="GO:0051301">
    <property type="term" value="P:cell division"/>
    <property type="evidence" value="ECO:0007669"/>
    <property type="project" value="UniProtKB-KW"/>
</dbReference>
<dbReference type="SUPFAM" id="SSF63418">
    <property type="entry name" value="MurE/MurF N-terminal domain"/>
    <property type="match status" value="1"/>
</dbReference>
<evidence type="ECO:0000256" key="3">
    <source>
        <dbReference type="ARBA" id="ARBA00022490"/>
    </source>
</evidence>
<dbReference type="Gene3D" id="3.40.1390.10">
    <property type="entry name" value="MurE/MurF, N-terminal domain"/>
    <property type="match status" value="1"/>
</dbReference>
<evidence type="ECO:0000259" key="21">
    <source>
        <dbReference type="Pfam" id="PF01225"/>
    </source>
</evidence>
<evidence type="ECO:0000256" key="13">
    <source>
        <dbReference type="ARBA" id="ARBA00056782"/>
    </source>
</evidence>
<dbReference type="InterPro" id="IPR036565">
    <property type="entry name" value="Mur-like_cat_sf"/>
</dbReference>
<dbReference type="GO" id="GO:0000287">
    <property type="term" value="F:magnesium ion binding"/>
    <property type="evidence" value="ECO:0007669"/>
    <property type="project" value="UniProtKB-UniRule"/>
</dbReference>
<keyword evidence="4 19" id="KW-0436">Ligase</keyword>
<dbReference type="RefSeq" id="WP_073077283.1">
    <property type="nucleotide sequence ID" value="NZ_FQXV01000004.1"/>
</dbReference>
<comment type="cofactor">
    <cofactor evidence="19">
        <name>Mg(2+)</name>
        <dbReference type="ChEBI" id="CHEBI:18420"/>
    </cofactor>
</comment>
<dbReference type="InterPro" id="IPR005761">
    <property type="entry name" value="UDP-N-AcMur-Glu-dNH2Pim_ligase"/>
</dbReference>
<evidence type="ECO:0000256" key="20">
    <source>
        <dbReference type="RuleBase" id="RU004135"/>
    </source>
</evidence>
<proteinExistence type="inferred from homology"/>
<comment type="pathway">
    <text evidence="1 19 20">Cell wall biogenesis; peptidoglycan biosynthesis.</text>
</comment>
<dbReference type="InterPro" id="IPR013221">
    <property type="entry name" value="Mur_ligase_cen"/>
</dbReference>
<evidence type="ECO:0000256" key="18">
    <source>
        <dbReference type="ARBA" id="ARBA00081560"/>
    </source>
</evidence>
<feature type="binding site" evidence="19">
    <location>
        <position position="376"/>
    </location>
    <ligand>
        <name>meso-2,6-diaminopimelate</name>
        <dbReference type="ChEBI" id="CHEBI:57791"/>
    </ligand>
</feature>
<dbReference type="NCBIfam" id="NF001124">
    <property type="entry name" value="PRK00139.1-2"/>
    <property type="match status" value="1"/>
</dbReference>
<feature type="domain" description="Mur ligase C-terminal" evidence="22">
    <location>
        <begin position="327"/>
        <end position="454"/>
    </location>
</feature>
<feature type="binding site" evidence="19">
    <location>
        <position position="186"/>
    </location>
    <ligand>
        <name>UDP-N-acetyl-alpha-D-muramoyl-L-alanyl-D-glutamate</name>
        <dbReference type="ChEBI" id="CHEBI:83900"/>
    </ligand>
</feature>
<keyword evidence="11 19" id="KW-0961">Cell wall biogenesis/degradation</keyword>
<dbReference type="NCBIfam" id="TIGR01085">
    <property type="entry name" value="murE"/>
    <property type="match status" value="1"/>
</dbReference>
<dbReference type="HAMAP" id="MF_00208">
    <property type="entry name" value="MurE"/>
    <property type="match status" value="1"/>
</dbReference>
<comment type="PTM">
    <text evidence="19">Carboxylation is probably crucial for Mg(2+) binding and, consequently, for the gamma-phosphate positioning of ATP.</text>
</comment>
<evidence type="ECO:0000256" key="11">
    <source>
        <dbReference type="ARBA" id="ARBA00023316"/>
    </source>
</evidence>
<evidence type="ECO:0000256" key="1">
    <source>
        <dbReference type="ARBA" id="ARBA00004752"/>
    </source>
</evidence>
<dbReference type="GO" id="GO:0009252">
    <property type="term" value="P:peptidoglycan biosynthetic process"/>
    <property type="evidence" value="ECO:0007669"/>
    <property type="project" value="UniProtKB-UniRule"/>
</dbReference>
<dbReference type="InterPro" id="IPR018109">
    <property type="entry name" value="Folylpolyglutamate_synth_CS"/>
</dbReference>
<dbReference type="Gene3D" id="3.40.1190.10">
    <property type="entry name" value="Mur-like, catalytic domain"/>
    <property type="match status" value="1"/>
</dbReference>